<reference evidence="1 2" key="1">
    <citation type="journal article" date="2024" name="BMC Genomics">
        <title>De novo assembly and annotation of Popillia japonica's genome with initial clues to its potential as an invasive pest.</title>
        <authorList>
            <person name="Cucini C."/>
            <person name="Boschi S."/>
            <person name="Funari R."/>
            <person name="Cardaioli E."/>
            <person name="Iannotti N."/>
            <person name="Marturano G."/>
            <person name="Paoli F."/>
            <person name="Bruttini M."/>
            <person name="Carapelli A."/>
            <person name="Frati F."/>
            <person name="Nardi F."/>
        </authorList>
    </citation>
    <scope>NUCLEOTIDE SEQUENCE [LARGE SCALE GENOMIC DNA]</scope>
    <source>
        <strain evidence="1">DMR45628</strain>
    </source>
</reference>
<comment type="caution">
    <text evidence="1">The sequence shown here is derived from an EMBL/GenBank/DDBJ whole genome shotgun (WGS) entry which is preliminary data.</text>
</comment>
<sequence>MKRFKEDLLMILVDLEVDLEKNEDGKIVAVKEVVGMNVNPEPKRKPTVSSQCYRCQLYRHVQYKSTAQYKWMRCAESPRLAASATDANCIGTCNISPRLSTSG</sequence>
<keyword evidence="2" id="KW-1185">Reference proteome</keyword>
<organism evidence="1 2">
    <name type="scientific">Popillia japonica</name>
    <name type="common">Japanese beetle</name>
    <dbReference type="NCBI Taxonomy" id="7064"/>
    <lineage>
        <taxon>Eukaryota</taxon>
        <taxon>Metazoa</taxon>
        <taxon>Ecdysozoa</taxon>
        <taxon>Arthropoda</taxon>
        <taxon>Hexapoda</taxon>
        <taxon>Insecta</taxon>
        <taxon>Pterygota</taxon>
        <taxon>Neoptera</taxon>
        <taxon>Endopterygota</taxon>
        <taxon>Coleoptera</taxon>
        <taxon>Polyphaga</taxon>
        <taxon>Scarabaeiformia</taxon>
        <taxon>Scarabaeidae</taxon>
        <taxon>Rutelinae</taxon>
        <taxon>Popillia</taxon>
    </lineage>
</organism>
<accession>A0AAW1JKI8</accession>
<dbReference type="EMBL" id="JASPKY010000363">
    <property type="protein sequence ID" value="KAK9703843.1"/>
    <property type="molecule type" value="Genomic_DNA"/>
</dbReference>
<evidence type="ECO:0000313" key="2">
    <source>
        <dbReference type="Proteomes" id="UP001458880"/>
    </source>
</evidence>
<dbReference type="Proteomes" id="UP001458880">
    <property type="component" value="Unassembled WGS sequence"/>
</dbReference>
<evidence type="ECO:0000313" key="1">
    <source>
        <dbReference type="EMBL" id="KAK9703843.1"/>
    </source>
</evidence>
<name>A0AAW1JKI8_POPJA</name>
<protein>
    <submittedName>
        <fullName evidence="1">Uncharacterized protein</fullName>
    </submittedName>
</protein>
<proteinExistence type="predicted"/>
<gene>
    <name evidence="1" type="ORF">QE152_g29124</name>
</gene>
<dbReference type="AlphaFoldDB" id="A0AAW1JKI8"/>